<reference evidence="1 2" key="1">
    <citation type="journal article" date="2018" name="MBio">
        <title>Comparative Genomics Reveals the Core Gene Toolbox for the Fungus-Insect Symbiosis.</title>
        <authorList>
            <person name="Wang Y."/>
            <person name="Stata M."/>
            <person name="Wang W."/>
            <person name="Stajich J.E."/>
            <person name="White M.M."/>
            <person name="Moncalvo J.M."/>
        </authorList>
    </citation>
    <scope>NUCLEOTIDE SEQUENCE [LARGE SCALE GENOMIC DNA]</scope>
    <source>
        <strain evidence="1 2">AUS-126-30</strain>
    </source>
</reference>
<dbReference type="AlphaFoldDB" id="A0A2U1IW80"/>
<comment type="caution">
    <text evidence="1">The sequence shown here is derived from an EMBL/GenBank/DDBJ whole genome shotgun (WGS) entry which is preliminary data.</text>
</comment>
<gene>
    <name evidence="1" type="ORF">BB558_007014</name>
</gene>
<organism evidence="1 2">
    <name type="scientific">Smittium angustum</name>
    <dbReference type="NCBI Taxonomy" id="133377"/>
    <lineage>
        <taxon>Eukaryota</taxon>
        <taxon>Fungi</taxon>
        <taxon>Fungi incertae sedis</taxon>
        <taxon>Zoopagomycota</taxon>
        <taxon>Kickxellomycotina</taxon>
        <taxon>Harpellomycetes</taxon>
        <taxon>Harpellales</taxon>
        <taxon>Legeriomycetaceae</taxon>
        <taxon>Smittium</taxon>
    </lineage>
</organism>
<protein>
    <submittedName>
        <fullName evidence="1">Uncharacterized protein</fullName>
    </submittedName>
</protein>
<dbReference type="EMBL" id="MBFU01001013">
    <property type="protein sequence ID" value="PVZ97053.1"/>
    <property type="molecule type" value="Genomic_DNA"/>
</dbReference>
<sequence>MDINSESEIDAEKMFSEDEESKKKLIKTGSGFLVRFHKKSGLKFFEYITNLTWKAVKVEDKNVDENRMDLVLMNTHIPSQHKKKKRSQRRYFQIYSKKSIENPTSKNYTDWDMYKVKGKFLELTNKMGVGLTRVPTNNAKGSRMNSPKMGKIIDHIGYG</sequence>
<evidence type="ECO:0000313" key="2">
    <source>
        <dbReference type="Proteomes" id="UP000245591"/>
    </source>
</evidence>
<accession>A0A2U1IW80</accession>
<name>A0A2U1IW80_SMIAN</name>
<dbReference type="Proteomes" id="UP000245591">
    <property type="component" value="Unassembled WGS sequence"/>
</dbReference>
<proteinExistence type="predicted"/>
<keyword evidence="2" id="KW-1185">Reference proteome</keyword>
<evidence type="ECO:0000313" key="1">
    <source>
        <dbReference type="EMBL" id="PVZ97053.1"/>
    </source>
</evidence>